<protein>
    <submittedName>
        <fullName evidence="10">Sodium:alanine symporter family protein</fullName>
    </submittedName>
</protein>
<keyword evidence="11" id="KW-1185">Reference proteome</keyword>
<dbReference type="OrthoDB" id="9804874at2"/>
<comment type="subcellular location">
    <subcellularLocation>
        <location evidence="1 9">Cell membrane</location>
        <topology evidence="1 9">Multi-pass membrane protein</topology>
    </subcellularLocation>
</comment>
<evidence type="ECO:0000256" key="5">
    <source>
        <dbReference type="ARBA" id="ARBA00022692"/>
    </source>
</evidence>
<evidence type="ECO:0000256" key="2">
    <source>
        <dbReference type="ARBA" id="ARBA00009261"/>
    </source>
</evidence>
<dbReference type="InterPro" id="IPR001463">
    <property type="entry name" value="Na/Ala_symport"/>
</dbReference>
<dbReference type="PANTHER" id="PTHR30330">
    <property type="entry name" value="AGSS FAMILY TRANSPORTER, SODIUM-ALANINE"/>
    <property type="match status" value="1"/>
</dbReference>
<dbReference type="Proteomes" id="UP000192527">
    <property type="component" value="Chromosome"/>
</dbReference>
<keyword evidence="6 9" id="KW-0769">Symport</keyword>
<evidence type="ECO:0000256" key="8">
    <source>
        <dbReference type="ARBA" id="ARBA00023136"/>
    </source>
</evidence>
<dbReference type="STRING" id="402384.HM131_01455"/>
<evidence type="ECO:0000256" key="3">
    <source>
        <dbReference type="ARBA" id="ARBA00022448"/>
    </source>
</evidence>
<dbReference type="PRINTS" id="PR00175">
    <property type="entry name" value="NAALASMPORT"/>
</dbReference>
<evidence type="ECO:0000256" key="4">
    <source>
        <dbReference type="ARBA" id="ARBA00022475"/>
    </source>
</evidence>
<evidence type="ECO:0000256" key="1">
    <source>
        <dbReference type="ARBA" id="ARBA00004651"/>
    </source>
</evidence>
<evidence type="ECO:0000256" key="9">
    <source>
        <dbReference type="RuleBase" id="RU363064"/>
    </source>
</evidence>
<feature type="transmembrane region" description="Helical" evidence="9">
    <location>
        <begin position="146"/>
        <end position="166"/>
    </location>
</feature>
<dbReference type="Pfam" id="PF01235">
    <property type="entry name" value="Na_Ala_symp"/>
    <property type="match status" value="1"/>
</dbReference>
<dbReference type="NCBIfam" id="TIGR00835">
    <property type="entry name" value="agcS"/>
    <property type="match status" value="1"/>
</dbReference>
<keyword evidence="4 9" id="KW-1003">Cell membrane</keyword>
<dbReference type="GO" id="GO:0005283">
    <property type="term" value="F:amino acid:sodium symporter activity"/>
    <property type="evidence" value="ECO:0007669"/>
    <property type="project" value="InterPro"/>
</dbReference>
<dbReference type="KEGG" id="hmn:HM131_01455"/>
<evidence type="ECO:0000256" key="7">
    <source>
        <dbReference type="ARBA" id="ARBA00022989"/>
    </source>
</evidence>
<dbReference type="EMBL" id="CP020772">
    <property type="protein sequence ID" value="ARI75569.1"/>
    <property type="molecule type" value="Genomic_DNA"/>
</dbReference>
<feature type="transmembrane region" description="Helical" evidence="9">
    <location>
        <begin position="186"/>
        <end position="204"/>
    </location>
</feature>
<evidence type="ECO:0000313" key="11">
    <source>
        <dbReference type="Proteomes" id="UP000192527"/>
    </source>
</evidence>
<feature type="transmembrane region" description="Helical" evidence="9">
    <location>
        <begin position="304"/>
        <end position="328"/>
    </location>
</feature>
<gene>
    <name evidence="10" type="ORF">HM131_01455</name>
</gene>
<dbReference type="AlphaFoldDB" id="A0A1W5ZQK1"/>
<feature type="transmembrane region" description="Helical" evidence="9">
    <location>
        <begin position="216"/>
        <end position="236"/>
    </location>
</feature>
<accession>A0A1W5ZQK1</accession>
<feature type="transmembrane region" description="Helical" evidence="9">
    <location>
        <begin position="387"/>
        <end position="406"/>
    </location>
</feature>
<dbReference type="GO" id="GO:0005886">
    <property type="term" value="C:plasma membrane"/>
    <property type="evidence" value="ECO:0007669"/>
    <property type="project" value="UniProtKB-SubCell"/>
</dbReference>
<proteinExistence type="inferred from homology"/>
<feature type="transmembrane region" description="Helical" evidence="9">
    <location>
        <begin position="15"/>
        <end position="34"/>
    </location>
</feature>
<comment type="similarity">
    <text evidence="2 9">Belongs to the alanine or glycine:cation symporter (AGCS) (TC 2.A.25) family.</text>
</comment>
<reference evidence="10 11" key="1">
    <citation type="submission" date="2017-04" db="EMBL/GenBank/DDBJ databases">
        <title>The whole genome sequencing and assembly of Halobacillus mangrovi strain.</title>
        <authorList>
            <person name="Lee S.-J."/>
            <person name="Park M.-K."/>
            <person name="Kim J.-Y."/>
            <person name="Lee Y.-J."/>
            <person name="Yi H."/>
            <person name="Bahn Y.-S."/>
            <person name="Kim J.F."/>
            <person name="Lee D.-W."/>
        </authorList>
    </citation>
    <scope>NUCLEOTIDE SEQUENCE [LARGE SCALE GENOMIC DNA]</scope>
    <source>
        <strain evidence="10 11">KTB 131</strain>
    </source>
</reference>
<dbReference type="Gene3D" id="1.20.1740.10">
    <property type="entry name" value="Amino acid/polyamine transporter I"/>
    <property type="match status" value="1"/>
</dbReference>
<dbReference type="PANTHER" id="PTHR30330:SF14">
    <property type="entry name" value="SODIUM_AMINO ACID (ALANINE) SYMPORTER"/>
    <property type="match status" value="1"/>
</dbReference>
<name>A0A1W5ZQK1_9BACI</name>
<sequence length="445" mass="47418">MVETITAFFQDINSFLWGPVMLVFLLGTGVWLTLQLRFIQVRHLGKGFKLTFAPLFKKEKSEGINSFKALATSISAQVGTGNLAGVATAIASGGPGAIFWMWISSFFGMATIFSEAILAQKYRVKKGSHFVGGPAYYIRDGLGSRWLAGFFAIAIIIALGFIGNMVQSNAITVAMNQAIGVDSLPINLVIGVIIAFFVGLILFGGISRISNFAGNVVPFMALLYIGGSLIILISYADQIIPTLQLIVQAAISPEAAAGGALGATIKEAIRYGIARGLFSNEAGMGSTPHAHAVAEVKHPTHQGLVAMVGVFIDTVIICTLTAMVVLLTNAHQSGLEGSAITQEGFARGLGSFGIPFIAICLLFFAFTTILGWAYFGEVNVKFLFGDQAVGVYRSVVLIFIVTGSLVQVDFVWEIADTFNALMVIPNILALLGLTKVIKSTWQQTL</sequence>
<keyword evidence="5 9" id="KW-0812">Transmembrane</keyword>
<evidence type="ECO:0000256" key="6">
    <source>
        <dbReference type="ARBA" id="ARBA00022847"/>
    </source>
</evidence>
<organism evidence="10 11">
    <name type="scientific">Halobacillus mangrovi</name>
    <dbReference type="NCBI Taxonomy" id="402384"/>
    <lineage>
        <taxon>Bacteria</taxon>
        <taxon>Bacillati</taxon>
        <taxon>Bacillota</taxon>
        <taxon>Bacilli</taxon>
        <taxon>Bacillales</taxon>
        <taxon>Bacillaceae</taxon>
        <taxon>Halobacillus</taxon>
    </lineage>
</organism>
<keyword evidence="3 9" id="KW-0813">Transport</keyword>
<feature type="transmembrane region" description="Helical" evidence="9">
    <location>
        <begin position="349"/>
        <end position="375"/>
    </location>
</feature>
<dbReference type="PROSITE" id="PS00873">
    <property type="entry name" value="NA_ALANINE_SYMP"/>
    <property type="match status" value="1"/>
</dbReference>
<dbReference type="FunFam" id="1.20.1740.10:FF:000004">
    <property type="entry name" value="Sodium:alanine symporter family protein"/>
    <property type="match status" value="1"/>
</dbReference>
<evidence type="ECO:0000313" key="10">
    <source>
        <dbReference type="EMBL" id="ARI75569.1"/>
    </source>
</evidence>
<keyword evidence="7 9" id="KW-1133">Transmembrane helix</keyword>
<feature type="transmembrane region" description="Helical" evidence="9">
    <location>
        <begin position="418"/>
        <end position="437"/>
    </location>
</feature>
<keyword evidence="8 9" id="KW-0472">Membrane</keyword>